<sequence>MADAAAPLRRRYGPQRRPSRYNLQNYEGNHPALGRIITDSTQRWLYPWEIIRILRYAEARDIDISSTKPRRGFPGLYVYNTLRYTDHRQWQNEGAAGLIAWQTRVVGNHTVLMGQSRGLQNYLYRKRIHRVHRRFRSLAVVHYRYL</sequence>
<proteinExistence type="predicted"/>
<evidence type="ECO:0000313" key="1">
    <source>
        <dbReference type="EMBL" id="KAH0904148.1"/>
    </source>
</evidence>
<comment type="caution">
    <text evidence="1">The sequence shown here is derived from an EMBL/GenBank/DDBJ whole genome shotgun (WGS) entry which is preliminary data.</text>
</comment>
<dbReference type="EMBL" id="JAGKQM010000011">
    <property type="protein sequence ID" value="KAH0904148.1"/>
    <property type="molecule type" value="Genomic_DNA"/>
</dbReference>
<name>A0ABQ8BIL7_BRANA</name>
<gene>
    <name evidence="1" type="ORF">HID58_043651</name>
</gene>
<dbReference type="Proteomes" id="UP000824890">
    <property type="component" value="Unassembled WGS sequence"/>
</dbReference>
<protein>
    <submittedName>
        <fullName evidence="1">Uncharacterized protein</fullName>
    </submittedName>
</protein>
<evidence type="ECO:0000313" key="2">
    <source>
        <dbReference type="Proteomes" id="UP000824890"/>
    </source>
</evidence>
<organism evidence="1 2">
    <name type="scientific">Brassica napus</name>
    <name type="common">Rape</name>
    <dbReference type="NCBI Taxonomy" id="3708"/>
    <lineage>
        <taxon>Eukaryota</taxon>
        <taxon>Viridiplantae</taxon>
        <taxon>Streptophyta</taxon>
        <taxon>Embryophyta</taxon>
        <taxon>Tracheophyta</taxon>
        <taxon>Spermatophyta</taxon>
        <taxon>Magnoliopsida</taxon>
        <taxon>eudicotyledons</taxon>
        <taxon>Gunneridae</taxon>
        <taxon>Pentapetalae</taxon>
        <taxon>rosids</taxon>
        <taxon>malvids</taxon>
        <taxon>Brassicales</taxon>
        <taxon>Brassicaceae</taxon>
        <taxon>Brassiceae</taxon>
        <taxon>Brassica</taxon>
    </lineage>
</organism>
<keyword evidence="2" id="KW-1185">Reference proteome</keyword>
<reference evidence="1 2" key="1">
    <citation type="submission" date="2021-05" db="EMBL/GenBank/DDBJ databases">
        <title>Genome Assembly of Synthetic Allotetraploid Brassica napus Reveals Homoeologous Exchanges between Subgenomes.</title>
        <authorList>
            <person name="Davis J.T."/>
        </authorList>
    </citation>
    <scope>NUCLEOTIDE SEQUENCE [LARGE SCALE GENOMIC DNA]</scope>
    <source>
        <strain evidence="2">cv. Da-Ae</strain>
        <tissue evidence="1">Seedling</tissue>
    </source>
</reference>
<accession>A0ABQ8BIL7</accession>